<dbReference type="EMBL" id="OZ035845">
    <property type="protein sequence ID" value="CAL1600168.1"/>
    <property type="molecule type" value="Genomic_DNA"/>
</dbReference>
<gene>
    <name evidence="1" type="ORF">KC01_LOCUS28294</name>
</gene>
<reference evidence="1 2" key="1">
    <citation type="submission" date="2024-04" db="EMBL/GenBank/DDBJ databases">
        <authorList>
            <person name="Waldvogel A.-M."/>
            <person name="Schoenle A."/>
        </authorList>
    </citation>
    <scope>NUCLEOTIDE SEQUENCE [LARGE SCALE GENOMIC DNA]</scope>
</reference>
<keyword evidence="2" id="KW-1185">Reference proteome</keyword>
<evidence type="ECO:0000313" key="1">
    <source>
        <dbReference type="EMBL" id="CAL1600168.1"/>
    </source>
</evidence>
<organism evidence="1 2">
    <name type="scientific">Knipowitschia caucasica</name>
    <name type="common">Caucasian dwarf goby</name>
    <name type="synonym">Pomatoschistus caucasicus</name>
    <dbReference type="NCBI Taxonomy" id="637954"/>
    <lineage>
        <taxon>Eukaryota</taxon>
        <taxon>Metazoa</taxon>
        <taxon>Chordata</taxon>
        <taxon>Craniata</taxon>
        <taxon>Vertebrata</taxon>
        <taxon>Euteleostomi</taxon>
        <taxon>Actinopterygii</taxon>
        <taxon>Neopterygii</taxon>
        <taxon>Teleostei</taxon>
        <taxon>Neoteleostei</taxon>
        <taxon>Acanthomorphata</taxon>
        <taxon>Gobiaria</taxon>
        <taxon>Gobiiformes</taxon>
        <taxon>Gobioidei</taxon>
        <taxon>Gobiidae</taxon>
        <taxon>Gobiinae</taxon>
        <taxon>Knipowitschia</taxon>
    </lineage>
</organism>
<dbReference type="Proteomes" id="UP001497482">
    <property type="component" value="Chromosome 23"/>
</dbReference>
<sequence length="83" mass="7856">MVALSRGSCASQAAAGEPIGPGPAAACPGGCLSWGLPVPGAACPGGCLSRGLPVPGAACPGGCLSRGLPVPGPDGETFTERQR</sequence>
<dbReference type="AlphaFoldDB" id="A0AAV2LIH2"/>
<name>A0AAV2LIH2_KNICA</name>
<protein>
    <submittedName>
        <fullName evidence="1">Uncharacterized protein</fullName>
    </submittedName>
</protein>
<evidence type="ECO:0000313" key="2">
    <source>
        <dbReference type="Proteomes" id="UP001497482"/>
    </source>
</evidence>
<accession>A0AAV2LIH2</accession>
<proteinExistence type="predicted"/>